<organism evidence="7 8">
    <name type="scientific">Oopsacas minuta</name>
    <dbReference type="NCBI Taxonomy" id="111878"/>
    <lineage>
        <taxon>Eukaryota</taxon>
        <taxon>Metazoa</taxon>
        <taxon>Porifera</taxon>
        <taxon>Hexactinellida</taxon>
        <taxon>Hexasterophora</taxon>
        <taxon>Lyssacinosida</taxon>
        <taxon>Leucopsacidae</taxon>
        <taxon>Oopsacas</taxon>
    </lineage>
</organism>
<comment type="subcellular location">
    <subcellularLocation>
        <location evidence="1">Nucleus</location>
    </subcellularLocation>
</comment>
<dbReference type="Pfam" id="PF23354">
    <property type="entry name" value="TPR_NUP160_120_M"/>
    <property type="match status" value="1"/>
</dbReference>
<feature type="domain" description="NUP160 middle TPR" evidence="6">
    <location>
        <begin position="859"/>
        <end position="1092"/>
    </location>
</feature>
<feature type="domain" description="NUP160 C-terminal TPR" evidence="5">
    <location>
        <begin position="1147"/>
        <end position="1422"/>
    </location>
</feature>
<feature type="domain" description="Nucleoporin Nup120/160 beta-propeller" evidence="4">
    <location>
        <begin position="62"/>
        <end position="527"/>
    </location>
</feature>
<dbReference type="PANTHER" id="PTHR21286:SF0">
    <property type="entry name" value="NUCLEAR PORE COMPLEX PROTEIN NUP160"/>
    <property type="match status" value="1"/>
</dbReference>
<dbReference type="InterPro" id="IPR056536">
    <property type="entry name" value="TPR_NUP160_C"/>
</dbReference>
<comment type="caution">
    <text evidence="7">The sequence shown here is derived from an EMBL/GenBank/DDBJ whole genome shotgun (WGS) entry which is preliminary data.</text>
</comment>
<reference evidence="7 8" key="1">
    <citation type="journal article" date="2023" name="BMC Biol.">
        <title>The compact genome of the sponge Oopsacas minuta (Hexactinellida) is lacking key metazoan core genes.</title>
        <authorList>
            <person name="Santini S."/>
            <person name="Schenkelaars Q."/>
            <person name="Jourda C."/>
            <person name="Duchesne M."/>
            <person name="Belahbib H."/>
            <person name="Rocher C."/>
            <person name="Selva M."/>
            <person name="Riesgo A."/>
            <person name="Vervoort M."/>
            <person name="Leys S.P."/>
            <person name="Kodjabachian L."/>
            <person name="Le Bivic A."/>
            <person name="Borchiellini C."/>
            <person name="Claverie J.M."/>
            <person name="Renard E."/>
        </authorList>
    </citation>
    <scope>NUCLEOTIDE SEQUENCE [LARGE SCALE GENOMIC DNA]</scope>
    <source>
        <strain evidence="7">SPO-2</strain>
    </source>
</reference>
<dbReference type="Pfam" id="PF11715">
    <property type="entry name" value="Beta-prop_Nup120_160"/>
    <property type="match status" value="1"/>
</dbReference>
<evidence type="ECO:0000259" key="6">
    <source>
        <dbReference type="Pfam" id="PF23354"/>
    </source>
</evidence>
<evidence type="ECO:0000313" key="7">
    <source>
        <dbReference type="EMBL" id="KAI6652016.1"/>
    </source>
</evidence>
<dbReference type="GO" id="GO:0005643">
    <property type="term" value="C:nuclear pore"/>
    <property type="evidence" value="ECO:0007669"/>
    <property type="project" value="TreeGrafter"/>
</dbReference>
<proteinExistence type="predicted"/>
<keyword evidence="2" id="KW-0813">Transport</keyword>
<evidence type="ECO:0000256" key="3">
    <source>
        <dbReference type="ARBA" id="ARBA00023242"/>
    </source>
</evidence>
<dbReference type="Pfam" id="PF23347">
    <property type="entry name" value="TPR_Nup160_C"/>
    <property type="match status" value="1"/>
</dbReference>
<keyword evidence="3" id="KW-0539">Nucleus</keyword>
<protein>
    <submittedName>
        <fullName evidence="7">Nuclear pore complex protein</fullName>
    </submittedName>
</protein>
<dbReference type="EMBL" id="JAKMXF010000300">
    <property type="protein sequence ID" value="KAI6652016.1"/>
    <property type="molecule type" value="Genomic_DNA"/>
</dbReference>
<gene>
    <name evidence="7" type="ORF">LOD99_4561</name>
</gene>
<dbReference type="InterPro" id="IPR021717">
    <property type="entry name" value="Nucleoporin_Nup160"/>
</dbReference>
<dbReference type="InterPro" id="IPR059141">
    <property type="entry name" value="Beta-prop_Nup120_160"/>
</dbReference>
<evidence type="ECO:0000313" key="8">
    <source>
        <dbReference type="Proteomes" id="UP001165289"/>
    </source>
</evidence>
<evidence type="ECO:0000256" key="1">
    <source>
        <dbReference type="ARBA" id="ARBA00004123"/>
    </source>
</evidence>
<evidence type="ECO:0000259" key="5">
    <source>
        <dbReference type="Pfam" id="PF23347"/>
    </source>
</evidence>
<sequence>MANYPVTYTALPLNDLPDPIYRHIEVAYPEEQRRKTLQLPSCAGGFSYTGSDNYRNKTVRSRFIIWRYDENHLELIEYSTDYNLEGNALKFEFINCELIGRVSIYESEDLSSIQIAIPTSTRIIRIVLLHPLSLHDIHSDVHSSIFYNVTSHILADVSASYPLPQAFLSHTLVAIATGLINNILVCTMGSSDGSVFGVRFPAHREHIFTPFELKQTGIMSRIISGFIRKSEATSQENTLSSMRILNFNGRAYILQIFRDCKLKLLHLDRKECILNEDLSNHLNNYGCVNQIEPMIELSQTIDSGVQKICILITTNTLAIFLTYDLHLDLAAPVLQHLSSNFSTLPTNSKLLQFSFSNENLYTLWLSRDDESTIVETLNTGGKNPQTNGWLTFNEISQLPNELEIPDIKDIQETYLSYICNTKYMRVQCILNALTLFEHTPPQILTHAALKTAIIQAVEKEIHHLVTLPQLQNQLRRALQLQVWSKFYQACLQYQTISCYPLGLIANKGIQFLIGKRSLIFYAPIQLLEQIYLQPKVKPCLQAIRILSIELIDKIKYVLGMARKISNCFVGLELHLRDLLDNDADIVGFVGYLLDCMLIADREVCRSESPVKHSEIRASIGKIQPLIPALQAISDLLKFPLSEAFYTHCSLENTENIESNISNISTLYTSELSISILNANFRDLVARKKEVCWSILLLSCFVLREKATNAQSQENEAFTTLKSFILPELITSLISLHLLQNLSQFKSKTHNINSTMYSSESQNVSITQTVYRILPLQYATDKCLHEILLKLHTRNVLPSEELIEPVSTLQYILCEYTNAICESVSPGLSAIKFLTYMYDNRYLSELLYTLHVLESLYNPVLVYPIRLYRAQYYLKVGKVGKSVQIFLSTISGMLSVVPDPFLYDIVADKVEETKSNCTVLYFLYLIDLFEQEQAPDMIIRLAKHALEIAPADEQLMSNLWSIQFKHSLDLCLYEEAYVAMISNPEQPRRKDCMKRFVIELCTKKKYKLLCAFSYSGVEKEIEDVLESRARSADPMTGNYYSLLHTFYSNRGNYRRAAVAMYECVMRLNGEMATLLIIQKQAKCYLAAINALYLVDDKSAFVLKPRAKVQAKKPLDNPPDSKKMRENVSSPVENEIDASLIPRVEVVSLEDLEDEYLLVLAQLKLAQVEETATPLTTSTCTREEIVILLVHYGLFDLAMTISDRLKLSKQQIFEMLATRCVKMAILGDVILEDTDGLAHIQWLSYNDTGIECCIEGLSHEGKAWNLLKRYLESMIDFEKIEAHLWVVGILLSLNYALPQWLKDDVSRIAPEKLLAMYLKYSQLEDAGQFALAYIRAVLGDRKENEQRGAEEKFGLKYSLKSIDPETGTYNTVKLPYTYIDILLSELKKKPEDSHLHGLYEALEMQLQDYFTELEQASKYLILLKKKSSKQHLQESQELNSI</sequence>
<dbReference type="GO" id="GO:0017056">
    <property type="term" value="F:structural constituent of nuclear pore"/>
    <property type="evidence" value="ECO:0007669"/>
    <property type="project" value="TreeGrafter"/>
</dbReference>
<name>A0AAV7JUX8_9METZ</name>
<dbReference type="PANTHER" id="PTHR21286">
    <property type="entry name" value="NUCLEAR PORE COMPLEX PROTEIN NUP160"/>
    <property type="match status" value="1"/>
</dbReference>
<accession>A0AAV7JUX8</accession>
<evidence type="ECO:0000256" key="2">
    <source>
        <dbReference type="ARBA" id="ARBA00022448"/>
    </source>
</evidence>
<evidence type="ECO:0000259" key="4">
    <source>
        <dbReference type="Pfam" id="PF11715"/>
    </source>
</evidence>
<dbReference type="Proteomes" id="UP001165289">
    <property type="component" value="Unassembled WGS sequence"/>
</dbReference>
<dbReference type="InterPro" id="IPR056535">
    <property type="entry name" value="TPR_NUP160_M"/>
</dbReference>
<keyword evidence="8" id="KW-1185">Reference proteome</keyword>